<comment type="caution">
    <text evidence="2">The sequence shown here is derived from an EMBL/GenBank/DDBJ whole genome shotgun (WGS) entry which is preliminary data.</text>
</comment>
<keyword evidence="1" id="KW-0812">Transmembrane</keyword>
<sequence>MIRGPDSANSKLTARSTIARWNRICAEKQSMEPLDILIGFSLLVLFTLLVVPDMLAFCCKINSQRSPPDDAIAARHTNLVSNSESIVELEVPKNDYEIIIIAPPSSPADGNNDGCVVPLPFRNEIQRPMVYCENCAYVVMNFRSVQSTE</sequence>
<reference evidence="2 3" key="1">
    <citation type="submission" date="2020-04" db="EMBL/GenBank/DDBJ databases">
        <authorList>
            <person name="Alioto T."/>
            <person name="Alioto T."/>
            <person name="Gomez Garrido J."/>
        </authorList>
    </citation>
    <scope>NUCLEOTIDE SEQUENCE [LARGE SCALE GENOMIC DNA]</scope>
</reference>
<evidence type="ECO:0000313" key="2">
    <source>
        <dbReference type="EMBL" id="CAB3388383.1"/>
    </source>
</evidence>
<gene>
    <name evidence="2" type="ORF">CLODIP_2_CD06371</name>
</gene>
<proteinExistence type="predicted"/>
<dbReference type="Proteomes" id="UP000494165">
    <property type="component" value="Unassembled WGS sequence"/>
</dbReference>
<keyword evidence="1" id="KW-1133">Transmembrane helix</keyword>
<feature type="transmembrane region" description="Helical" evidence="1">
    <location>
        <begin position="36"/>
        <end position="58"/>
    </location>
</feature>
<keyword evidence="1" id="KW-0472">Membrane</keyword>
<organism evidence="2 3">
    <name type="scientific">Cloeon dipterum</name>
    <dbReference type="NCBI Taxonomy" id="197152"/>
    <lineage>
        <taxon>Eukaryota</taxon>
        <taxon>Metazoa</taxon>
        <taxon>Ecdysozoa</taxon>
        <taxon>Arthropoda</taxon>
        <taxon>Hexapoda</taxon>
        <taxon>Insecta</taxon>
        <taxon>Pterygota</taxon>
        <taxon>Palaeoptera</taxon>
        <taxon>Ephemeroptera</taxon>
        <taxon>Pisciforma</taxon>
        <taxon>Baetidae</taxon>
        <taxon>Cloeon</taxon>
    </lineage>
</organism>
<accession>A0A8S1E7S9</accession>
<keyword evidence="3" id="KW-1185">Reference proteome</keyword>
<name>A0A8S1E7S9_9INSE</name>
<protein>
    <submittedName>
        <fullName evidence="2">Uncharacterized protein</fullName>
    </submittedName>
</protein>
<evidence type="ECO:0000313" key="3">
    <source>
        <dbReference type="Proteomes" id="UP000494165"/>
    </source>
</evidence>
<dbReference type="AlphaFoldDB" id="A0A8S1E7S9"/>
<dbReference type="EMBL" id="CADEPI010000765">
    <property type="protein sequence ID" value="CAB3388383.1"/>
    <property type="molecule type" value="Genomic_DNA"/>
</dbReference>
<evidence type="ECO:0000256" key="1">
    <source>
        <dbReference type="SAM" id="Phobius"/>
    </source>
</evidence>